<feature type="region of interest" description="Disordered" evidence="1">
    <location>
        <begin position="84"/>
        <end position="111"/>
    </location>
</feature>
<dbReference type="Proteomes" id="UP001345963">
    <property type="component" value="Unassembled WGS sequence"/>
</dbReference>
<keyword evidence="3" id="KW-1185">Reference proteome</keyword>
<evidence type="ECO:0000256" key="1">
    <source>
        <dbReference type="SAM" id="MobiDB-lite"/>
    </source>
</evidence>
<protein>
    <submittedName>
        <fullName evidence="2">Uncharacterized protein</fullName>
    </submittedName>
</protein>
<gene>
    <name evidence="2" type="ORF">ATANTOWER_017327</name>
</gene>
<evidence type="ECO:0000313" key="2">
    <source>
        <dbReference type="EMBL" id="MED6235142.1"/>
    </source>
</evidence>
<name>A0ABU7AAI3_9TELE</name>
<sequence>METGKSWTGKRRSNHRAAEFTPGVKLTTSPWDIRHADEPPPTARWWSSFRKDRMRKTTGEKEVVGILCESLAVYHLHYQGVPRPPQPGDLVTQTGGAQNAWSENKVLSSLK</sequence>
<reference evidence="2 3" key="1">
    <citation type="submission" date="2021-07" db="EMBL/GenBank/DDBJ databases">
        <authorList>
            <person name="Palmer J.M."/>
        </authorList>
    </citation>
    <scope>NUCLEOTIDE SEQUENCE [LARGE SCALE GENOMIC DNA]</scope>
    <source>
        <strain evidence="2 3">AT_MEX2019</strain>
        <tissue evidence="2">Muscle</tissue>
    </source>
</reference>
<organism evidence="2 3">
    <name type="scientific">Ataeniobius toweri</name>
    <dbReference type="NCBI Taxonomy" id="208326"/>
    <lineage>
        <taxon>Eukaryota</taxon>
        <taxon>Metazoa</taxon>
        <taxon>Chordata</taxon>
        <taxon>Craniata</taxon>
        <taxon>Vertebrata</taxon>
        <taxon>Euteleostomi</taxon>
        <taxon>Actinopterygii</taxon>
        <taxon>Neopterygii</taxon>
        <taxon>Teleostei</taxon>
        <taxon>Neoteleostei</taxon>
        <taxon>Acanthomorphata</taxon>
        <taxon>Ovalentaria</taxon>
        <taxon>Atherinomorphae</taxon>
        <taxon>Cyprinodontiformes</taxon>
        <taxon>Goodeidae</taxon>
        <taxon>Ataeniobius</taxon>
    </lineage>
</organism>
<feature type="compositionally biased region" description="Polar residues" evidence="1">
    <location>
        <begin position="91"/>
        <end position="111"/>
    </location>
</feature>
<dbReference type="EMBL" id="JAHUTI010010194">
    <property type="protein sequence ID" value="MED6235142.1"/>
    <property type="molecule type" value="Genomic_DNA"/>
</dbReference>
<comment type="caution">
    <text evidence="2">The sequence shown here is derived from an EMBL/GenBank/DDBJ whole genome shotgun (WGS) entry which is preliminary data.</text>
</comment>
<proteinExistence type="predicted"/>
<accession>A0ABU7AAI3</accession>
<evidence type="ECO:0000313" key="3">
    <source>
        <dbReference type="Proteomes" id="UP001345963"/>
    </source>
</evidence>